<accession>A0A285PZE2</accession>
<organism evidence="1 2">
    <name type="scientific">Anaerobutyricum hallii</name>
    <dbReference type="NCBI Taxonomy" id="39488"/>
    <lineage>
        <taxon>Bacteria</taxon>
        <taxon>Bacillati</taxon>
        <taxon>Bacillota</taxon>
        <taxon>Clostridia</taxon>
        <taxon>Lachnospirales</taxon>
        <taxon>Lachnospiraceae</taxon>
        <taxon>Anaerobutyricum</taxon>
    </lineage>
</organism>
<dbReference type="EMBL" id="LT907978">
    <property type="protein sequence ID" value="SOB73110.1"/>
    <property type="molecule type" value="Genomic_DNA"/>
</dbReference>
<protein>
    <submittedName>
        <fullName evidence="1">Uncharacterized protein</fullName>
    </submittedName>
</protein>
<keyword evidence="2" id="KW-1185">Reference proteome</keyword>
<dbReference type="KEGG" id="ehl:EHLA_2556"/>
<proteinExistence type="predicted"/>
<evidence type="ECO:0000313" key="2">
    <source>
        <dbReference type="Proteomes" id="UP000217549"/>
    </source>
</evidence>
<gene>
    <name evidence="1" type="ORF">EHLA_2556</name>
</gene>
<evidence type="ECO:0000313" key="1">
    <source>
        <dbReference type="EMBL" id="SOB73110.1"/>
    </source>
</evidence>
<sequence>MSRETDIKLLMDNWEEKHKNNGYKRFIRDGIVCEEKWEAQHTPRVCYFLKEAYTSNENGYNLVEDLHDCERPWTMWRKVAIWTQAIYNAFNDNICEYDDEVLRSKEKEIIDRIAVVNVKKSNGGSESEYEDLKKYALEDRLEIKRELEIIQPDIIVCGNNLSLLKLVLGEELQNDDTWDNMLALWKDTLVLDYYHPAVHYPNRVNYYALMAICDVARKKYGTPVWSEQNEKY</sequence>
<reference evidence="2" key="1">
    <citation type="submission" date="2017-09" db="EMBL/GenBank/DDBJ databases">
        <authorList>
            <person name="Shetty A S."/>
        </authorList>
    </citation>
    <scope>NUCLEOTIDE SEQUENCE [LARGE SCALE GENOMIC DNA]</scope>
</reference>
<dbReference type="RefSeq" id="WP_049946888.1">
    <property type="nucleotide sequence ID" value="NZ_LT907978.1"/>
</dbReference>
<dbReference type="Proteomes" id="UP000217549">
    <property type="component" value="Chromosome I"/>
</dbReference>
<dbReference type="AlphaFoldDB" id="A0A285PZE2"/>
<name>A0A285PZE2_9FIRM</name>